<evidence type="ECO:0000313" key="3">
    <source>
        <dbReference type="Proteomes" id="UP000534306"/>
    </source>
</evidence>
<protein>
    <submittedName>
        <fullName evidence="2">Uncharacterized protein</fullName>
    </submittedName>
</protein>
<comment type="caution">
    <text evidence="2">The sequence shown here is derived from an EMBL/GenBank/DDBJ whole genome shotgun (WGS) entry which is preliminary data.</text>
</comment>
<dbReference type="Proteomes" id="UP000553957">
    <property type="component" value="Unassembled WGS sequence"/>
</dbReference>
<dbReference type="EMBL" id="JACHKF010000001">
    <property type="protein sequence ID" value="MBB6570407.1"/>
    <property type="molecule type" value="Genomic_DNA"/>
</dbReference>
<dbReference type="Proteomes" id="UP000534306">
    <property type="component" value="Unassembled WGS sequence"/>
</dbReference>
<reference evidence="1 4" key="2">
    <citation type="submission" date="2020-08" db="EMBL/GenBank/DDBJ databases">
        <title>Sequencing the genomes of 1000 actinobacteria strains.</title>
        <authorList>
            <person name="Klenk H.-P."/>
        </authorList>
    </citation>
    <scope>NUCLEOTIDE SEQUENCE [LARGE SCALE GENOMIC DNA]</scope>
    <source>
        <strain evidence="1 4">DSM 15626</strain>
    </source>
</reference>
<dbReference type="AlphaFoldDB" id="A0A7Y4L6L6"/>
<evidence type="ECO:0000313" key="2">
    <source>
        <dbReference type="EMBL" id="NOL45268.1"/>
    </source>
</evidence>
<dbReference type="EMBL" id="JABJRC010000011">
    <property type="protein sequence ID" value="NOL45268.1"/>
    <property type="molecule type" value="Genomic_DNA"/>
</dbReference>
<name>A0A7Y4L6L6_9ACTN</name>
<dbReference type="RefSeq" id="WP_171678529.1">
    <property type="nucleotide sequence ID" value="NZ_BAAAGT010000017.1"/>
</dbReference>
<keyword evidence="3" id="KW-1185">Reference proteome</keyword>
<sequence length="124" mass="13164">MAEYLVAPLEEPEWVLEVDEFAEALRARWPGVRVGLGSVEGSSVVLEAVVPLEPAPRELGVALSGTRQAVSLDPADAEAAAEFALWMAESVLPGRGLHLIEASSYRTVELTPGMTPEVLLDALG</sequence>
<organism evidence="2 3">
    <name type="scientific">Kribbella sandramycini</name>
    <dbReference type="NCBI Taxonomy" id="60450"/>
    <lineage>
        <taxon>Bacteria</taxon>
        <taxon>Bacillati</taxon>
        <taxon>Actinomycetota</taxon>
        <taxon>Actinomycetes</taxon>
        <taxon>Propionibacteriales</taxon>
        <taxon>Kribbellaceae</taxon>
        <taxon>Kribbella</taxon>
    </lineage>
</organism>
<accession>A0A7Y4L6L6</accession>
<gene>
    <name evidence="1" type="ORF">HNR71_006044</name>
    <name evidence="2" type="ORF">HPO96_33975</name>
</gene>
<proteinExistence type="predicted"/>
<reference evidence="2 3" key="1">
    <citation type="submission" date="2020-05" db="EMBL/GenBank/DDBJ databases">
        <title>Genome sequence of Kribbella sandramycini ATCC 39419.</title>
        <authorList>
            <person name="Maclea K.S."/>
            <person name="Fair J.L."/>
        </authorList>
    </citation>
    <scope>NUCLEOTIDE SEQUENCE [LARGE SCALE GENOMIC DNA]</scope>
    <source>
        <strain evidence="2 3">ATCC 39419</strain>
    </source>
</reference>
<evidence type="ECO:0000313" key="4">
    <source>
        <dbReference type="Proteomes" id="UP000553957"/>
    </source>
</evidence>
<evidence type="ECO:0000313" key="1">
    <source>
        <dbReference type="EMBL" id="MBB6570407.1"/>
    </source>
</evidence>